<comment type="caution">
    <text evidence="3">The sequence shown here is derived from an EMBL/GenBank/DDBJ whole genome shotgun (WGS) entry which is preliminary data.</text>
</comment>
<dbReference type="PROSITE" id="PS51257">
    <property type="entry name" value="PROKAR_LIPOPROTEIN"/>
    <property type="match status" value="1"/>
</dbReference>
<evidence type="ECO:0000313" key="4">
    <source>
        <dbReference type="Proteomes" id="UP000245474"/>
    </source>
</evidence>
<dbReference type="AlphaFoldDB" id="A0A2U2N5H6"/>
<dbReference type="SUPFAM" id="SSF48452">
    <property type="entry name" value="TPR-like"/>
    <property type="match status" value="1"/>
</dbReference>
<feature type="compositionally biased region" description="Low complexity" evidence="1">
    <location>
        <begin position="138"/>
        <end position="152"/>
    </location>
</feature>
<feature type="signal peptide" evidence="2">
    <location>
        <begin position="1"/>
        <end position="22"/>
    </location>
</feature>
<keyword evidence="2" id="KW-0732">Signal</keyword>
<name>A0A2U2N5H6_9GAMM</name>
<organism evidence="3 4">
    <name type="scientific">Sediminicurvatus halobius</name>
    <dbReference type="NCBI Taxonomy" id="2182432"/>
    <lineage>
        <taxon>Bacteria</taxon>
        <taxon>Pseudomonadati</taxon>
        <taxon>Pseudomonadota</taxon>
        <taxon>Gammaproteobacteria</taxon>
        <taxon>Chromatiales</taxon>
        <taxon>Ectothiorhodospiraceae</taxon>
        <taxon>Sediminicurvatus</taxon>
    </lineage>
</organism>
<dbReference type="Pfam" id="PF14559">
    <property type="entry name" value="TPR_19"/>
    <property type="match status" value="1"/>
</dbReference>
<dbReference type="Proteomes" id="UP000245474">
    <property type="component" value="Unassembled WGS sequence"/>
</dbReference>
<evidence type="ECO:0000313" key="3">
    <source>
        <dbReference type="EMBL" id="PWG64343.1"/>
    </source>
</evidence>
<feature type="region of interest" description="Disordered" evidence="1">
    <location>
        <begin position="129"/>
        <end position="152"/>
    </location>
</feature>
<evidence type="ECO:0000256" key="1">
    <source>
        <dbReference type="SAM" id="MobiDB-lite"/>
    </source>
</evidence>
<dbReference type="EMBL" id="QFFI01000006">
    <property type="protein sequence ID" value="PWG64343.1"/>
    <property type="molecule type" value="Genomic_DNA"/>
</dbReference>
<proteinExistence type="predicted"/>
<gene>
    <name evidence="3" type="ORF">DEM34_05535</name>
</gene>
<evidence type="ECO:0000256" key="2">
    <source>
        <dbReference type="SAM" id="SignalP"/>
    </source>
</evidence>
<feature type="chain" id="PRO_5015552341" evidence="2">
    <location>
        <begin position="23"/>
        <end position="152"/>
    </location>
</feature>
<reference evidence="3 4" key="1">
    <citation type="submission" date="2018-05" db="EMBL/GenBank/DDBJ databases">
        <title>Spiribacter halobius sp. nov., a moderately halophilic bacterium isolated from marine solar saltern.</title>
        <authorList>
            <person name="Zheng W.-S."/>
            <person name="Lu D.-C."/>
            <person name="Du Z.-J."/>
        </authorList>
    </citation>
    <scope>NUCLEOTIDE SEQUENCE [LARGE SCALE GENOMIC DNA]</scope>
    <source>
        <strain evidence="3 4">E85</strain>
    </source>
</reference>
<dbReference type="Gene3D" id="1.25.40.10">
    <property type="entry name" value="Tetratricopeptide repeat domain"/>
    <property type="match status" value="1"/>
</dbReference>
<keyword evidence="4" id="KW-1185">Reference proteome</keyword>
<sequence length="152" mass="16068">MMRYRMLLAALLLVLLAGCAPLERMPDEAPAERPTPPSAEEPVPDAVAGLLSEAEAASAAGDQERAAALLERAIGIAPDEAVLWHNLAIVRYRQGAYGQAEQMALRADGLAGDDRRLRATNWRLIAAARERQGDDAGAGEAEARAAGLQSGE</sequence>
<dbReference type="OrthoDB" id="6196966at2"/>
<accession>A0A2U2N5H6</accession>
<protein>
    <submittedName>
        <fullName evidence="3">Uncharacterized protein</fullName>
    </submittedName>
</protein>
<dbReference type="InterPro" id="IPR011990">
    <property type="entry name" value="TPR-like_helical_dom_sf"/>
</dbReference>
<dbReference type="RefSeq" id="WP_109677083.1">
    <property type="nucleotide sequence ID" value="NZ_CP086615.1"/>
</dbReference>